<evidence type="ECO:0000256" key="1">
    <source>
        <dbReference type="SAM" id="MobiDB-lite"/>
    </source>
</evidence>
<evidence type="ECO:0000313" key="3">
    <source>
        <dbReference type="Proteomes" id="UP001145742"/>
    </source>
</evidence>
<sequence length="151" mass="16370">MVPLQRDRQAISTQMNSVSPSVFVVPNEEGKLEAEKLPRVLESRCNSLSLGSLPKPGQAGREAASDGETGAETGTPKCRNQENSRGEEKRSGSARSSSSSSSNEEQEKKRLPSSAAHTHTTPAFHRAKNGKNVPKNKRDNLPSPKPTRRKP</sequence>
<keyword evidence="3" id="KW-1185">Reference proteome</keyword>
<feature type="compositionally biased region" description="Low complexity" evidence="1">
    <location>
        <begin position="93"/>
        <end position="103"/>
    </location>
</feature>
<name>A0ABQ9D8D8_9PASS</name>
<organism evidence="2 3">
    <name type="scientific">Willisornis vidua</name>
    <name type="common">Xingu scale-backed antbird</name>
    <dbReference type="NCBI Taxonomy" id="1566151"/>
    <lineage>
        <taxon>Eukaryota</taxon>
        <taxon>Metazoa</taxon>
        <taxon>Chordata</taxon>
        <taxon>Craniata</taxon>
        <taxon>Vertebrata</taxon>
        <taxon>Euteleostomi</taxon>
        <taxon>Archelosauria</taxon>
        <taxon>Archosauria</taxon>
        <taxon>Dinosauria</taxon>
        <taxon>Saurischia</taxon>
        <taxon>Theropoda</taxon>
        <taxon>Coelurosauria</taxon>
        <taxon>Aves</taxon>
        <taxon>Neognathae</taxon>
        <taxon>Neoaves</taxon>
        <taxon>Telluraves</taxon>
        <taxon>Australaves</taxon>
        <taxon>Passeriformes</taxon>
        <taxon>Thamnophilidae</taxon>
        <taxon>Willisornis</taxon>
    </lineage>
</organism>
<feature type="compositionally biased region" description="Basic and acidic residues" evidence="1">
    <location>
        <begin position="79"/>
        <end position="91"/>
    </location>
</feature>
<accession>A0ABQ9D8D8</accession>
<feature type="region of interest" description="Disordered" evidence="1">
    <location>
        <begin position="1"/>
        <end position="151"/>
    </location>
</feature>
<gene>
    <name evidence="2" type="ORF">WISP_87617</name>
</gene>
<reference evidence="2" key="1">
    <citation type="submission" date="2019-10" db="EMBL/GenBank/DDBJ databases">
        <authorList>
            <person name="Soares A.E.R."/>
            <person name="Aleixo A."/>
            <person name="Schneider P."/>
            <person name="Miyaki C.Y."/>
            <person name="Schneider M.P."/>
            <person name="Mello C."/>
            <person name="Vasconcelos A.T.R."/>
        </authorList>
    </citation>
    <scope>NUCLEOTIDE SEQUENCE</scope>
    <source>
        <tissue evidence="2">Muscle</tissue>
    </source>
</reference>
<dbReference type="EMBL" id="WHWB01034098">
    <property type="protein sequence ID" value="KAJ7413919.1"/>
    <property type="molecule type" value="Genomic_DNA"/>
</dbReference>
<feature type="compositionally biased region" description="Basic and acidic residues" evidence="1">
    <location>
        <begin position="28"/>
        <end position="42"/>
    </location>
</feature>
<feature type="compositionally biased region" description="Low complexity" evidence="1">
    <location>
        <begin position="17"/>
        <end position="26"/>
    </location>
</feature>
<protein>
    <submittedName>
        <fullName evidence="2">Uncharacterized protein</fullName>
    </submittedName>
</protein>
<proteinExistence type="predicted"/>
<evidence type="ECO:0000313" key="2">
    <source>
        <dbReference type="EMBL" id="KAJ7413919.1"/>
    </source>
</evidence>
<dbReference type="Proteomes" id="UP001145742">
    <property type="component" value="Unassembled WGS sequence"/>
</dbReference>
<comment type="caution">
    <text evidence="2">The sequence shown here is derived from an EMBL/GenBank/DDBJ whole genome shotgun (WGS) entry which is preliminary data.</text>
</comment>